<organism evidence="6 7">
    <name type="scientific">Solirubrobacter ginsenosidimutans</name>
    <dbReference type="NCBI Taxonomy" id="490573"/>
    <lineage>
        <taxon>Bacteria</taxon>
        <taxon>Bacillati</taxon>
        <taxon>Actinomycetota</taxon>
        <taxon>Thermoleophilia</taxon>
        <taxon>Solirubrobacterales</taxon>
        <taxon>Solirubrobacteraceae</taxon>
        <taxon>Solirubrobacter</taxon>
    </lineage>
</organism>
<keyword evidence="2 6" id="KW-0378">Hydrolase</keyword>
<evidence type="ECO:0000256" key="3">
    <source>
        <dbReference type="SAM" id="SignalP"/>
    </source>
</evidence>
<dbReference type="GO" id="GO:0006508">
    <property type="term" value="P:proteolysis"/>
    <property type="evidence" value="ECO:0007669"/>
    <property type="project" value="InterPro"/>
</dbReference>
<name>A0A9X3MT01_9ACTN</name>
<sequence>MIIALALLAVGAAPAAAATCPYQARCGSITVPLDHSGATPGTLPLGYAVLPATGPKTGTIFFLSGGPGESAVIYTSEIRKAFGPLRKTQDIVMVDQRGTGRSGATSCEESRSAAACAKKLGAKRAFLTTAETARDLDDLRVALGLEKITPLGVSYGTKVAGEYARRFPDRTASVILDSTVGVDAIDFDALSGIAAMPRILREVCADGPCAGTVKDAGAALYAAVKRVRDTKVVAHLGGEKIRVGEGEVFLVLRGSDFDPVMRADLPAALASLAHGDAAPFVHLFGRGSADGFRALRRFSLQSDDGGYSTSRFLATACLEARLPWSPSSAISTRKAATKAYLAQLGSRPYAPFKPSLVSKVGVWEDCRKWPATPAPEPPPATTPDVPVLVISGRDDIRTPLEGAEAVAAAFPHATLLTVPHVGHSVLTTDEDGCALAGAAAFLAGQPVAPCATKPTVPAGAYYPAVFSGGPAKAAEATVAAIRHDVEAAKGGRTINRTFGVAGLRGGSAIARRGALELRKVSQFTGLRVSGKVSAAGNGTLTLSGKREGTVVLRAFKAQSFRPR</sequence>
<dbReference type="Gene3D" id="3.40.50.1820">
    <property type="entry name" value="alpha/beta hydrolase"/>
    <property type="match status" value="1"/>
</dbReference>
<evidence type="ECO:0000256" key="1">
    <source>
        <dbReference type="ARBA" id="ARBA00010088"/>
    </source>
</evidence>
<dbReference type="InterPro" id="IPR029058">
    <property type="entry name" value="AB_hydrolase_fold"/>
</dbReference>
<dbReference type="PANTHER" id="PTHR43248">
    <property type="entry name" value="2-SUCCINYL-6-HYDROXY-2,4-CYCLOHEXADIENE-1-CARBOXYLATE SYNTHASE"/>
    <property type="match status" value="1"/>
</dbReference>
<feature type="signal peptide" evidence="3">
    <location>
        <begin position="1"/>
        <end position="17"/>
    </location>
</feature>
<dbReference type="SUPFAM" id="SSF53474">
    <property type="entry name" value="alpha/beta-Hydrolases"/>
    <property type="match status" value="1"/>
</dbReference>
<keyword evidence="7" id="KW-1185">Reference proteome</keyword>
<proteinExistence type="inferred from homology"/>
<protein>
    <submittedName>
        <fullName evidence="6">Alpha/beta hydrolase</fullName>
    </submittedName>
</protein>
<feature type="chain" id="PRO_5040797793" evidence="3">
    <location>
        <begin position="18"/>
        <end position="563"/>
    </location>
</feature>
<dbReference type="InterPro" id="IPR051601">
    <property type="entry name" value="Serine_prot/Carboxylest_S33"/>
</dbReference>
<dbReference type="InterPro" id="IPR013595">
    <property type="entry name" value="Pept_S33_TAP-like_C"/>
</dbReference>
<evidence type="ECO:0000313" key="6">
    <source>
        <dbReference type="EMBL" id="MDA0161847.1"/>
    </source>
</evidence>
<dbReference type="Pfam" id="PF00561">
    <property type="entry name" value="Abhydrolase_1"/>
    <property type="match status" value="1"/>
</dbReference>
<evidence type="ECO:0000313" key="7">
    <source>
        <dbReference type="Proteomes" id="UP001149140"/>
    </source>
</evidence>
<comment type="caution">
    <text evidence="6">The sequence shown here is derived from an EMBL/GenBank/DDBJ whole genome shotgun (WGS) entry which is preliminary data.</text>
</comment>
<dbReference type="PRINTS" id="PR00793">
    <property type="entry name" value="PROAMNOPTASE"/>
</dbReference>
<gene>
    <name evidence="6" type="ORF">OM076_16355</name>
</gene>
<dbReference type="InterPro" id="IPR002410">
    <property type="entry name" value="Peptidase_S33"/>
</dbReference>
<reference evidence="6" key="1">
    <citation type="submission" date="2022-10" db="EMBL/GenBank/DDBJ databases">
        <title>The WGS of Solirubrobacter ginsenosidimutans DSM 21036.</title>
        <authorList>
            <person name="Jiang Z."/>
        </authorList>
    </citation>
    <scope>NUCLEOTIDE SEQUENCE</scope>
    <source>
        <strain evidence="6">DSM 21036</strain>
    </source>
</reference>
<accession>A0A9X3MT01</accession>
<dbReference type="InterPro" id="IPR000073">
    <property type="entry name" value="AB_hydrolase_1"/>
</dbReference>
<evidence type="ECO:0000259" key="4">
    <source>
        <dbReference type="Pfam" id="PF00561"/>
    </source>
</evidence>
<dbReference type="Proteomes" id="UP001149140">
    <property type="component" value="Unassembled WGS sequence"/>
</dbReference>
<evidence type="ECO:0000259" key="5">
    <source>
        <dbReference type="Pfam" id="PF08386"/>
    </source>
</evidence>
<dbReference type="EMBL" id="JAPDOD010000014">
    <property type="protein sequence ID" value="MDA0161847.1"/>
    <property type="molecule type" value="Genomic_DNA"/>
</dbReference>
<comment type="similarity">
    <text evidence="1">Belongs to the peptidase S33 family.</text>
</comment>
<dbReference type="AlphaFoldDB" id="A0A9X3MT01"/>
<keyword evidence="3" id="KW-0732">Signal</keyword>
<dbReference type="Pfam" id="PF08386">
    <property type="entry name" value="Abhydrolase_4"/>
    <property type="match status" value="1"/>
</dbReference>
<dbReference type="RefSeq" id="WP_270041065.1">
    <property type="nucleotide sequence ID" value="NZ_JAPDOD010000014.1"/>
</dbReference>
<feature type="domain" description="Peptidase S33 tripeptidyl aminopeptidase-like C-terminal" evidence="5">
    <location>
        <begin position="363"/>
        <end position="443"/>
    </location>
</feature>
<evidence type="ECO:0000256" key="2">
    <source>
        <dbReference type="ARBA" id="ARBA00022801"/>
    </source>
</evidence>
<dbReference type="PANTHER" id="PTHR43248:SF25">
    <property type="entry name" value="AB HYDROLASE-1 DOMAIN-CONTAINING PROTEIN-RELATED"/>
    <property type="match status" value="1"/>
</dbReference>
<dbReference type="GO" id="GO:0004177">
    <property type="term" value="F:aminopeptidase activity"/>
    <property type="evidence" value="ECO:0007669"/>
    <property type="project" value="UniProtKB-EC"/>
</dbReference>
<feature type="domain" description="AB hydrolase-1" evidence="4">
    <location>
        <begin position="59"/>
        <end position="179"/>
    </location>
</feature>